<dbReference type="Gene3D" id="1.10.472.10">
    <property type="entry name" value="Cyclin-like"/>
    <property type="match status" value="1"/>
</dbReference>
<proteinExistence type="inferred from homology"/>
<evidence type="ECO:0000256" key="2">
    <source>
        <dbReference type="SAM" id="MobiDB-lite"/>
    </source>
</evidence>
<name>A0A8K1FEL0_PYTOL</name>
<sequence>MCIESRKRSRSPASDVMALQDKHACVASQDETTPTSVSDVEGATGERRRRSLKRARTTLSIPAQTSETSTTTTTTTVTASHRDEIMAAILTIASALGLTKETLHVCVDLLDRYLSLATVQASTLETLSIACLWIAVKFIETPDTIASKQIKQILKRRRHSGNWTWPEILRQESEIMRVLRFRILSPTVLNLLQHRIHEASDDLTPAQVHLAYYFADLLLLKSRVNEYSKDMLVDAIWFIIQGHQIAEVQQPLLAPVLILVLAHRDNINPNHPVYKAWFALRCQYGRFLPAPWQVPYDQACVCRVCEYSAEIKEACTRSKAVIKRHQRPNRVQKMPETLVAPTVRAE</sequence>
<dbReference type="SMART" id="SM00385">
    <property type="entry name" value="CYCLIN"/>
    <property type="match status" value="1"/>
</dbReference>
<keyword evidence="5" id="KW-1185">Reference proteome</keyword>
<evidence type="ECO:0000259" key="3">
    <source>
        <dbReference type="SMART" id="SM00385"/>
    </source>
</evidence>
<reference evidence="4" key="1">
    <citation type="submission" date="2019-03" db="EMBL/GenBank/DDBJ databases">
        <title>Long read genome sequence of the mycoparasitic Pythium oligandrum ATCC 38472 isolated from sugarbeet rhizosphere.</title>
        <authorList>
            <person name="Gaulin E."/>
        </authorList>
    </citation>
    <scope>NUCLEOTIDE SEQUENCE</scope>
    <source>
        <strain evidence="4">ATCC 38472_TT</strain>
    </source>
</reference>
<dbReference type="InterPro" id="IPR039361">
    <property type="entry name" value="Cyclin"/>
</dbReference>
<dbReference type="Proteomes" id="UP000794436">
    <property type="component" value="Unassembled WGS sequence"/>
</dbReference>
<gene>
    <name evidence="4" type="ORF">Poli38472_000702</name>
</gene>
<dbReference type="EMBL" id="SPLM01000108">
    <property type="protein sequence ID" value="TMW60660.1"/>
    <property type="molecule type" value="Genomic_DNA"/>
</dbReference>
<feature type="domain" description="Cyclin-like" evidence="3">
    <location>
        <begin position="87"/>
        <end position="184"/>
    </location>
</feature>
<accession>A0A8K1FEL0</accession>
<protein>
    <recommendedName>
        <fullName evidence="3">Cyclin-like domain-containing protein</fullName>
    </recommendedName>
</protein>
<dbReference type="AlphaFoldDB" id="A0A8K1FEL0"/>
<comment type="similarity">
    <text evidence="1">Belongs to the cyclin family.</text>
</comment>
<dbReference type="SUPFAM" id="SSF47954">
    <property type="entry name" value="Cyclin-like"/>
    <property type="match status" value="1"/>
</dbReference>
<dbReference type="InterPro" id="IPR036915">
    <property type="entry name" value="Cyclin-like_sf"/>
</dbReference>
<feature type="compositionally biased region" description="Polar residues" evidence="2">
    <location>
        <begin position="29"/>
        <end position="38"/>
    </location>
</feature>
<comment type="caution">
    <text evidence="4">The sequence shown here is derived from an EMBL/GenBank/DDBJ whole genome shotgun (WGS) entry which is preliminary data.</text>
</comment>
<keyword evidence="1" id="KW-0195">Cyclin</keyword>
<evidence type="ECO:0000256" key="1">
    <source>
        <dbReference type="RuleBase" id="RU000383"/>
    </source>
</evidence>
<feature type="region of interest" description="Disordered" evidence="2">
    <location>
        <begin position="25"/>
        <end position="55"/>
    </location>
</feature>
<organism evidence="4 5">
    <name type="scientific">Pythium oligandrum</name>
    <name type="common">Mycoparasitic fungus</name>
    <dbReference type="NCBI Taxonomy" id="41045"/>
    <lineage>
        <taxon>Eukaryota</taxon>
        <taxon>Sar</taxon>
        <taxon>Stramenopiles</taxon>
        <taxon>Oomycota</taxon>
        <taxon>Peronosporomycetes</taxon>
        <taxon>Pythiales</taxon>
        <taxon>Pythiaceae</taxon>
        <taxon>Pythium</taxon>
    </lineage>
</organism>
<dbReference type="Pfam" id="PF00134">
    <property type="entry name" value="Cyclin_N"/>
    <property type="match status" value="1"/>
</dbReference>
<evidence type="ECO:0000313" key="5">
    <source>
        <dbReference type="Proteomes" id="UP000794436"/>
    </source>
</evidence>
<evidence type="ECO:0000313" key="4">
    <source>
        <dbReference type="EMBL" id="TMW60660.1"/>
    </source>
</evidence>
<dbReference type="InterPro" id="IPR013763">
    <property type="entry name" value="Cyclin-like_dom"/>
</dbReference>
<dbReference type="OrthoDB" id="5590282at2759"/>
<dbReference type="InterPro" id="IPR006671">
    <property type="entry name" value="Cyclin_N"/>
</dbReference>
<dbReference type="PANTHER" id="PTHR10177">
    <property type="entry name" value="CYCLINS"/>
    <property type="match status" value="1"/>
</dbReference>